<evidence type="ECO:0000259" key="8">
    <source>
        <dbReference type="Pfam" id="PF05499"/>
    </source>
</evidence>
<dbReference type="PANTHER" id="PTHR12855">
    <property type="entry name" value="DNA METHYLTRANSFERASE 1-ASSOCIATED PROTEIN 1 FAMILY MEMBER"/>
    <property type="match status" value="1"/>
</dbReference>
<name>A0A158Q1D4_BRUMA</name>
<evidence type="ECO:0000256" key="5">
    <source>
        <dbReference type="ARBA" id="ARBA00023242"/>
    </source>
</evidence>
<dbReference type="EMBL" id="LN857024">
    <property type="protein sequence ID" value="CDQ01979.1"/>
    <property type="molecule type" value="Genomic_DNA"/>
</dbReference>
<evidence type="ECO:0000313" key="14">
    <source>
        <dbReference type="WormBase" id="Bm7238b"/>
    </source>
</evidence>
<accession>A0A158Q1D4</accession>
<gene>
    <name evidence="14" type="primary">bma-ekl-4</name>
    <name evidence="10 13" type="synonym">Bma-ekl-4</name>
    <name evidence="14" type="ORF">Bm7238</name>
    <name evidence="11" type="ORF">BM_BM7238</name>
    <name evidence="10" type="ORF">BM_Bm7238</name>
</gene>
<dbReference type="GO" id="GO:0000812">
    <property type="term" value="C:Swr1 complex"/>
    <property type="evidence" value="ECO:0007669"/>
    <property type="project" value="TreeGrafter"/>
</dbReference>
<dbReference type="WBParaSite" id="Bm7238a.1">
    <property type="protein sequence ID" value="Bm7238a.1"/>
    <property type="gene ID" value="WBGene00227499"/>
</dbReference>
<dbReference type="InterPro" id="IPR027109">
    <property type="entry name" value="Swc4/Dmap1"/>
</dbReference>
<dbReference type="WormBase" id="Bm7238b">
    <property type="protein sequence ID" value="BM32241"/>
    <property type="gene ID" value="WBGene00227499"/>
    <property type="gene designation" value="Bma-ekl-4"/>
</dbReference>
<evidence type="ECO:0000256" key="1">
    <source>
        <dbReference type="ARBA" id="ARBA00004123"/>
    </source>
</evidence>
<evidence type="ECO:0000256" key="2">
    <source>
        <dbReference type="ARBA" id="ARBA00022853"/>
    </source>
</evidence>
<dbReference type="OrthoDB" id="19740at2759"/>
<dbReference type="AlphaFoldDB" id="A0A158Q1D4"/>
<feature type="compositionally biased region" description="Polar residues" evidence="7">
    <location>
        <begin position="484"/>
        <end position="503"/>
    </location>
</feature>
<dbReference type="GeneID" id="6104394"/>
<reference evidence="13" key="4">
    <citation type="submission" date="2019-12" db="UniProtKB">
        <authorList>
            <consortium name="WormBaseParasite"/>
        </authorList>
    </citation>
    <scope>IDENTIFICATION</scope>
</reference>
<organism evidence="10">
    <name type="scientific">Brugia malayi</name>
    <name type="common">Filarial nematode worm</name>
    <dbReference type="NCBI Taxonomy" id="6279"/>
    <lineage>
        <taxon>Eukaryota</taxon>
        <taxon>Metazoa</taxon>
        <taxon>Ecdysozoa</taxon>
        <taxon>Nematoda</taxon>
        <taxon>Chromadorea</taxon>
        <taxon>Rhabditida</taxon>
        <taxon>Spirurina</taxon>
        <taxon>Spiruromorpha</taxon>
        <taxon>Filarioidea</taxon>
        <taxon>Onchocercidae</taxon>
        <taxon>Brugia</taxon>
    </lineage>
</organism>
<keyword evidence="12" id="KW-1185">Reference proteome</keyword>
<feature type="region of interest" description="Disordered" evidence="7">
    <location>
        <begin position="468"/>
        <end position="528"/>
    </location>
</feature>
<dbReference type="GO" id="GO:0000122">
    <property type="term" value="P:negative regulation of transcription by RNA polymerase II"/>
    <property type="evidence" value="ECO:0007669"/>
    <property type="project" value="TreeGrafter"/>
</dbReference>
<comment type="subcellular location">
    <subcellularLocation>
        <location evidence="1">Nucleus</location>
    </subcellularLocation>
</comment>
<dbReference type="FunCoup" id="A0A158Q1D4">
    <property type="interactions" value="2040"/>
</dbReference>
<dbReference type="FunFam" id="1.10.10.60:FF:000087">
    <property type="entry name" value="DNA methyltransferase 1-associated protein 1"/>
    <property type="match status" value="1"/>
</dbReference>
<reference evidence="11" key="3">
    <citation type="submission" date="2019-04" db="EMBL/GenBank/DDBJ databases">
        <authorList>
            <person name="Howe K."/>
            <person name="Paulini M."/>
            <person name="Williams G."/>
        </authorList>
    </citation>
    <scope>NUCLEOTIDE SEQUENCE [LARGE SCALE GENOMIC DNA]</scope>
    <source>
        <strain evidence="11">FR3</strain>
    </source>
</reference>
<dbReference type="Gene3D" id="1.10.10.60">
    <property type="entry name" value="Homeodomain-like"/>
    <property type="match status" value="1"/>
</dbReference>
<proteinExistence type="predicted"/>
<dbReference type="GO" id="GO:0006338">
    <property type="term" value="P:chromatin remodeling"/>
    <property type="evidence" value="ECO:0007669"/>
    <property type="project" value="InterPro"/>
</dbReference>
<dbReference type="RefSeq" id="XP_042936113.1">
    <property type="nucleotide sequence ID" value="XM_043080179.1"/>
</dbReference>
<dbReference type="OMA" id="RNNIQNW"/>
<evidence type="ECO:0000256" key="4">
    <source>
        <dbReference type="ARBA" id="ARBA00023163"/>
    </source>
</evidence>
<dbReference type="Proteomes" id="UP000006672">
    <property type="component" value="Unassembled WGS sequence"/>
</dbReference>
<dbReference type="EMBL" id="CAAKNF010000194">
    <property type="protein sequence ID" value="VIO96089.1"/>
    <property type="molecule type" value="Genomic_DNA"/>
</dbReference>
<keyword evidence="5" id="KW-0539">Nucleus</keyword>
<dbReference type="GO" id="GO:0035267">
    <property type="term" value="C:NuA4 histone acetyltransferase complex"/>
    <property type="evidence" value="ECO:0007669"/>
    <property type="project" value="InterPro"/>
</dbReference>
<feature type="domain" description="DNA methyltransferase 1-associated 1" evidence="8">
    <location>
        <begin position="282"/>
        <end position="456"/>
    </location>
</feature>
<dbReference type="Pfam" id="PF05499">
    <property type="entry name" value="DMAP1"/>
    <property type="match status" value="1"/>
</dbReference>
<dbReference type="PANTHER" id="PTHR12855:SF10">
    <property type="entry name" value="DNA METHYLTRANSFERASE 1-ASSOCIATED PROTEIN 1"/>
    <property type="match status" value="1"/>
</dbReference>
<feature type="domain" description="DAMP1 SANT/Myb-like" evidence="9">
    <location>
        <begin position="168"/>
        <end position="244"/>
    </location>
</feature>
<protein>
    <recommendedName>
        <fullName evidence="6">DNA methyltransferase 1-associated protein 1</fullName>
    </recommendedName>
</protein>
<feature type="compositionally biased region" description="Low complexity" evidence="7">
    <location>
        <begin position="317"/>
        <end position="332"/>
    </location>
</feature>
<keyword evidence="3" id="KW-0805">Transcription regulation</keyword>
<dbReference type="GO" id="GO:0009996">
    <property type="term" value="P:negative regulation of cell fate specification"/>
    <property type="evidence" value="ECO:0007669"/>
    <property type="project" value="EnsemblMetazoa"/>
</dbReference>
<reference evidence="10 12" key="1">
    <citation type="journal article" date="2007" name="Science">
        <title>Draft genome of the filarial nematode parasite Brugia malayi.</title>
        <authorList>
            <person name="Ghedin E."/>
            <person name="Wang S."/>
            <person name="Spiro D."/>
            <person name="Caler E."/>
            <person name="Zhao Q."/>
            <person name="Crabtree J."/>
            <person name="Allen J.E."/>
            <person name="Delcher A.L."/>
            <person name="Guiliano D.B."/>
            <person name="Miranda-Saavedra D."/>
            <person name="Angiuoli S.V."/>
            <person name="Creasy T."/>
            <person name="Amedeo P."/>
            <person name="Haas B."/>
            <person name="El-Sayed N.M."/>
            <person name="Wortman J.R."/>
            <person name="Feldblyum T."/>
            <person name="Tallon L."/>
            <person name="Schatz M."/>
            <person name="Shumway M."/>
            <person name="Koo H."/>
            <person name="Salzberg S.L."/>
            <person name="Schobel S."/>
            <person name="Pertea M."/>
            <person name="Pop M."/>
            <person name="White O."/>
            <person name="Barton G.J."/>
            <person name="Carlow C.K."/>
            <person name="Crawford M.J."/>
            <person name="Daub J."/>
            <person name="Dimmic M.W."/>
            <person name="Estes C.F."/>
            <person name="Foster J.M."/>
            <person name="Ganatra M."/>
            <person name="Gregory W.F."/>
            <person name="Johnson N.M."/>
            <person name="Jin J."/>
            <person name="Komuniecki R."/>
            <person name="Korf I."/>
            <person name="Kumar S."/>
            <person name="Laney S."/>
            <person name="Li B.W."/>
            <person name="Li W."/>
            <person name="Lindblom T.H."/>
            <person name="Lustigman S."/>
            <person name="Ma D."/>
            <person name="Maina C.V."/>
            <person name="Martin D.M."/>
            <person name="McCarter J.P."/>
            <person name="McReynolds L."/>
            <person name="Mitreva M."/>
            <person name="Nutman T.B."/>
            <person name="Parkinson J."/>
            <person name="Peregrin-Alvarez J.M."/>
            <person name="Poole C."/>
            <person name="Ren Q."/>
            <person name="Saunders L."/>
            <person name="Sluder A.E."/>
            <person name="Smith K."/>
            <person name="Stanke M."/>
            <person name="Unnasch T.R."/>
            <person name="Ware J."/>
            <person name="Wei A.D."/>
            <person name="Weil G."/>
            <person name="Williams D.J."/>
            <person name="Zhang Y."/>
            <person name="Williams S.A."/>
            <person name="Fraser-Liggett C."/>
            <person name="Slatko B."/>
            <person name="Blaxter M.L."/>
            <person name="Scott A.L."/>
        </authorList>
    </citation>
    <scope>NUCLEOTIDE SEQUENCE</scope>
    <source>
        <strain evidence="10 12">FR3</strain>
    </source>
</reference>
<evidence type="ECO:0000313" key="10">
    <source>
        <dbReference type="EMBL" id="CDQ01979.1"/>
    </source>
</evidence>
<feature type="region of interest" description="Disordered" evidence="7">
    <location>
        <begin position="309"/>
        <end position="345"/>
    </location>
</feature>
<reference evidence="10" key="2">
    <citation type="submission" date="2012-12" db="EMBL/GenBank/DDBJ databases">
        <authorList>
            <person name="Gao Y.W."/>
            <person name="Fan S.T."/>
            <person name="Sun H.T."/>
            <person name="Wang Z."/>
            <person name="Gao X.L."/>
            <person name="Li Y.G."/>
            <person name="Wang T.C."/>
            <person name="Zhang K."/>
            <person name="Xu W.W."/>
            <person name="Yu Z.J."/>
            <person name="Xia X.Z."/>
        </authorList>
    </citation>
    <scope>NUCLEOTIDE SEQUENCE</scope>
    <source>
        <strain evidence="10">FR3</strain>
    </source>
</reference>
<evidence type="ECO:0000259" key="9">
    <source>
        <dbReference type="Pfam" id="PF16282"/>
    </source>
</evidence>
<dbReference type="STRING" id="6279.A0A158Q1D4"/>
<evidence type="ECO:0000256" key="7">
    <source>
        <dbReference type="SAM" id="MobiDB-lite"/>
    </source>
</evidence>
<evidence type="ECO:0000313" key="12">
    <source>
        <dbReference type="Proteomes" id="UP000006672"/>
    </source>
</evidence>
<evidence type="ECO:0000313" key="13">
    <source>
        <dbReference type="WBParaSite" id="Bm7238a.1"/>
    </source>
</evidence>
<dbReference type="InterPro" id="IPR008468">
    <property type="entry name" value="DMAP1"/>
</dbReference>
<evidence type="ECO:0000256" key="3">
    <source>
        <dbReference type="ARBA" id="ARBA00023015"/>
    </source>
</evidence>
<dbReference type="GO" id="GO:0006281">
    <property type="term" value="P:DNA repair"/>
    <property type="evidence" value="ECO:0007669"/>
    <property type="project" value="InterPro"/>
</dbReference>
<dbReference type="InterPro" id="IPR032563">
    <property type="entry name" value="DAMP1_SANT-like"/>
</dbReference>
<dbReference type="GO" id="GO:0003714">
    <property type="term" value="F:transcription corepressor activity"/>
    <property type="evidence" value="ECO:0007669"/>
    <property type="project" value="TreeGrafter"/>
</dbReference>
<keyword evidence="4" id="KW-0804">Transcription</keyword>
<keyword evidence="2" id="KW-0156">Chromatin regulator</keyword>
<accession>A0A4E9FIH1</accession>
<evidence type="ECO:0000313" key="11">
    <source>
        <dbReference type="EMBL" id="VIO96089.1"/>
    </source>
</evidence>
<evidence type="ECO:0000256" key="6">
    <source>
        <dbReference type="ARBA" id="ARBA00067416"/>
    </source>
</evidence>
<sequence>MYKGFNEIRAITEEKSNRRKMQVLRIESQRSEVNQTEPVTVTQTIWMNTADAQDILGLSSSAGKDDGLIPAGGLTDVDRKHKKSHRSDAYFKRPEGMHRELYNLLDRERNFAALMPTTTKNTGYCHQKARIGMKRVRPWEWTPFENAARTDGLKLNHWKRADKVDDVYPFARFNKVINVPTFTDAEYDKCLNSAKWSKRDTRHLFDLCRRFDLRWVIIVDRWEGSTRRTMEEMKERFYNAINELHALKNETADALYYDAEHEKRRKEQLIKQWNRTEQQIEEEEMLIAELKKIEVRKRERERKAQDLQKLITAGERTPASPSTSTVSVVPSSNMKKSHKSRLLKTSSIPNPSISASFIQDHSNLRFPEFRSAGAHLRSQEMKLPTNIGQKKLKNIETVIEKLKLDLVPFGVADIVKGYNEFRARIVLLQELKHSLHSAEFELESLRTRYNALSGKTFDIEPRMRVRTASESSVTDAPQLGTEGAPTTSRTITDMIELTTSLPQTMRKRKAPSSSTSPSPVDNRRLRKS</sequence>
<dbReference type="Pfam" id="PF16282">
    <property type="entry name" value="SANT_DAMP1_like"/>
    <property type="match status" value="1"/>
</dbReference>